<dbReference type="InParanoid" id="K0KM17"/>
<dbReference type="EMBL" id="CAIF01000103">
    <property type="protein sequence ID" value="CCH44046.1"/>
    <property type="molecule type" value="Genomic_DNA"/>
</dbReference>
<evidence type="ECO:0000259" key="4">
    <source>
        <dbReference type="Pfam" id="PF03399"/>
    </source>
</evidence>
<dbReference type="InterPro" id="IPR017173">
    <property type="entry name" value="Sac3"/>
</dbReference>
<feature type="domain" description="SAC3 helical" evidence="5">
    <location>
        <begin position="674"/>
        <end position="748"/>
    </location>
</feature>
<comment type="subcellular location">
    <subcellularLocation>
        <location evidence="1">Nucleus envelope</location>
    </subcellularLocation>
</comment>
<keyword evidence="7" id="KW-1185">Reference proteome</keyword>
<dbReference type="eggNOG" id="KOG1860">
    <property type="taxonomic scope" value="Eukaryota"/>
</dbReference>
<dbReference type="GO" id="GO:0070390">
    <property type="term" value="C:transcription export complex 2"/>
    <property type="evidence" value="ECO:0007669"/>
    <property type="project" value="UniProtKB-UniRule"/>
</dbReference>
<evidence type="ECO:0000313" key="6">
    <source>
        <dbReference type="EMBL" id="CCH44046.1"/>
    </source>
</evidence>
<evidence type="ECO:0000259" key="5">
    <source>
        <dbReference type="Pfam" id="PF12209"/>
    </source>
</evidence>
<keyword evidence="1" id="KW-0539">Nucleus</keyword>
<accession>K0KM17</accession>
<dbReference type="AlphaFoldDB" id="K0KM17"/>
<proteinExistence type="inferred from homology"/>
<dbReference type="GO" id="GO:0005737">
    <property type="term" value="C:cytoplasm"/>
    <property type="evidence" value="ECO:0007669"/>
    <property type="project" value="TreeGrafter"/>
</dbReference>
<reference evidence="6 7" key="1">
    <citation type="journal article" date="2012" name="Eukaryot. Cell">
        <title>Draft genome sequence of Wickerhamomyces ciferrii NRRL Y-1031 F-60-10.</title>
        <authorList>
            <person name="Schneider J."/>
            <person name="Andrea H."/>
            <person name="Blom J."/>
            <person name="Jaenicke S."/>
            <person name="Ruckert C."/>
            <person name="Schorsch C."/>
            <person name="Szczepanowski R."/>
            <person name="Farwick M."/>
            <person name="Goesmann A."/>
            <person name="Puhler A."/>
            <person name="Schaffer S."/>
            <person name="Tauch A."/>
            <person name="Kohler T."/>
            <person name="Brinkrolf K."/>
        </authorList>
    </citation>
    <scope>NUCLEOTIDE SEQUENCE [LARGE SCALE GENOMIC DNA]</scope>
    <source>
        <strain evidence="7">ATCC 14091 / BCRC 22168 / CBS 111 / JCM 3599 / NBRC 0793 / NRRL Y-1031 F-60-10</strain>
    </source>
</reference>
<dbReference type="Proteomes" id="UP000009328">
    <property type="component" value="Unassembled WGS sequence"/>
</dbReference>
<dbReference type="PANTHER" id="PTHR12436">
    <property type="entry name" value="80 KDA MCM3-ASSOCIATED PROTEIN"/>
    <property type="match status" value="1"/>
</dbReference>
<dbReference type="GO" id="GO:0042274">
    <property type="term" value="P:ribosomal small subunit biogenesis"/>
    <property type="evidence" value="ECO:0007669"/>
    <property type="project" value="UniProtKB-UniRule"/>
</dbReference>
<feature type="coiled-coil region" evidence="2">
    <location>
        <begin position="600"/>
        <end position="667"/>
    </location>
</feature>
<dbReference type="Gene3D" id="1.25.40.990">
    <property type="match status" value="1"/>
</dbReference>
<evidence type="ECO:0000256" key="3">
    <source>
        <dbReference type="SAM" id="MobiDB-lite"/>
    </source>
</evidence>
<dbReference type="InterPro" id="IPR005062">
    <property type="entry name" value="SAC3/GANP/THP3_conserved"/>
</dbReference>
<comment type="similarity">
    <text evidence="1">Belongs to the SAC3 family.</text>
</comment>
<feature type="region of interest" description="Disordered" evidence="3">
    <location>
        <begin position="1"/>
        <end position="29"/>
    </location>
</feature>
<dbReference type="PANTHER" id="PTHR12436:SF3">
    <property type="entry name" value="GERMINAL-CENTER ASSOCIATED NUCLEAR PROTEIN"/>
    <property type="match status" value="1"/>
</dbReference>
<feature type="domain" description="SAC3/GANP/THP3 conserved" evidence="4">
    <location>
        <begin position="189"/>
        <end position="483"/>
    </location>
</feature>
<gene>
    <name evidence="6" type="ORF">BN7_3605</name>
</gene>
<organism evidence="6 7">
    <name type="scientific">Wickerhamomyces ciferrii (strain ATCC 14091 / BCRC 22168 / CBS 111 / JCM 3599 / NBRC 0793 / NRRL Y-1031 F-60-10)</name>
    <name type="common">Yeast</name>
    <name type="synonym">Pichia ciferrii</name>
    <dbReference type="NCBI Taxonomy" id="1206466"/>
    <lineage>
        <taxon>Eukaryota</taxon>
        <taxon>Fungi</taxon>
        <taxon>Dikarya</taxon>
        <taxon>Ascomycota</taxon>
        <taxon>Saccharomycotina</taxon>
        <taxon>Saccharomycetes</taxon>
        <taxon>Phaffomycetales</taxon>
        <taxon>Wickerhamomycetaceae</taxon>
        <taxon>Wickerhamomyces</taxon>
    </lineage>
</organism>
<dbReference type="GO" id="GO:0005635">
    <property type="term" value="C:nuclear envelope"/>
    <property type="evidence" value="ECO:0007669"/>
    <property type="project" value="UniProtKB-SubCell"/>
</dbReference>
<dbReference type="Pfam" id="PF12209">
    <property type="entry name" value="SAC3"/>
    <property type="match status" value="1"/>
</dbReference>
<dbReference type="InterPro" id="IPR045107">
    <property type="entry name" value="SAC3/GANP/THP3"/>
</dbReference>
<dbReference type="PIRSF" id="PIRSF037320">
    <property type="entry name" value="mRNA_export_factor_Sac3"/>
    <property type="match status" value="1"/>
</dbReference>
<dbReference type="HOGENOM" id="CLU_006094_0_0_1"/>
<dbReference type="GO" id="GO:0006406">
    <property type="term" value="P:mRNA export from nucleus"/>
    <property type="evidence" value="ECO:0007669"/>
    <property type="project" value="UniProtKB-UniRule"/>
</dbReference>
<evidence type="ECO:0000313" key="7">
    <source>
        <dbReference type="Proteomes" id="UP000009328"/>
    </source>
</evidence>
<dbReference type="Pfam" id="PF03399">
    <property type="entry name" value="SAC3_GANP"/>
    <property type="match status" value="1"/>
</dbReference>
<sequence>MFSFQPFVKNQNQNNDITQKPNNFINNNDNRPVFKNERIQNNFTKTNVFQKGSMIPKGSSASRDSSTSYLVNVNNEDFKFEDAIGGFGIDVSLFGDFQLNQRPLAKFLIYQSPGLTANPIKQDDWDKSNQQTMLNLEAKTTDLTTLYEEFQKMRDQERSVMEEKGLVDKEDTRKTLEDAISFQGSCLEMCPVYERIRRSIENDVRKYEKDNSGKISPHNAIKAFSRPAAGQPPPLPSDVRPPQILNQTLDYIVDNILINLPDAQSFIWDRTRSIRQDFTYQNYFGPEAMDCNETIVRIHILTLHVMAKTKSEFSQQQELEQMNKSLKTLSEMYAEYRSRGIQAPNEAEFRAYYLISQLRDPELEREIQTFPSEVLRDEKVQLVLNVRNMIQTNIVERGFQATEDVLNLYKNFFRNYTQGQIPLLMAYLLEIHLNEIRFYSLKSLKKSLHTKSKPYPSDYVIDLLAFNNFQDLSTFCKYYGIKIIQENGGFFVDVLTLSYSSHLIPDQKPLQQAHFEKFDHKVTSYKEIVKAGISNSNAIEIPKFDQSILPQNQTSIIDKINQTSQSDSNGTKLPGFNFFTSKPSPPIITQPNITESDLKIKEQQENILREESLKKQKDEEKANLLKQKIKEQKLEEQKRIDAEKKKLQELEEQRLRDESLKKQKKLNLINSISSSITKDILANVVRNEVSAVTKPLFDETLARVKKKKLIMDSFSEGLLEAFVGELLYIESLKILADNFRKQQLKKNSVGKVLKVSKECQQKLEAKKRKREEFLEASKDFGIPKVILKRKRLNNNADKSVEKINFDEFNFDAMISNINKAGLDKYEALIYSQKLDSSRCLFLRKKFGINNETNENNVKKDSIEIKFKNTNEINPYSFNNVNLLIFNCDGIDKIREQKSLLRELNNGISLNSNYKFEVLIIFWDLKGTHKLSTNDILRELNFVKSDNVLNVEVVKLDNDMNLELLQNKINNFGKIYGLTAKGEYNLKYNNSKKLLKINNDHEDKISNPSFNNDVINNLKFKESKIKEKHYKHLQKHIEASPKRHHLPKLLSNSNKVTMNVDNNKFNNKLNKKEKIEVYSTPRPKSSELLQTPSYYNDSTGSNISNLSNITFANQSISTPIINKPTYSQVVQNSIKKTNEEEEVIPKSILELRKLAASVRERHGKK</sequence>
<dbReference type="STRING" id="1206466.K0KM17"/>
<evidence type="ECO:0000256" key="1">
    <source>
        <dbReference type="PIRNR" id="PIRNR037320"/>
    </source>
</evidence>
<dbReference type="Gene3D" id="6.10.250.2880">
    <property type="match status" value="1"/>
</dbReference>
<dbReference type="FunCoup" id="K0KM17">
    <property type="interactions" value="167"/>
</dbReference>
<keyword evidence="2" id="KW-0175">Coiled coil</keyword>
<evidence type="ECO:0000256" key="2">
    <source>
        <dbReference type="SAM" id="Coils"/>
    </source>
</evidence>
<feature type="compositionally biased region" description="Polar residues" evidence="3">
    <location>
        <begin position="8"/>
        <end position="21"/>
    </location>
</feature>
<name>K0KM17_WICCF</name>
<comment type="caution">
    <text evidence="6">The sequence shown here is derived from an EMBL/GenBank/DDBJ whole genome shotgun (WGS) entry which is preliminary data.</text>
</comment>
<dbReference type="InterPro" id="IPR024293">
    <property type="entry name" value="SAC3_helical"/>
</dbReference>
<protein>
    <recommendedName>
        <fullName evidence="1">Nuclear mRNA export factor</fullName>
    </recommendedName>
</protein>